<dbReference type="Proteomes" id="UP000266841">
    <property type="component" value="Unassembled WGS sequence"/>
</dbReference>
<feature type="non-terminal residue" evidence="2">
    <location>
        <position position="78"/>
    </location>
</feature>
<feature type="compositionally biased region" description="Basic residues" evidence="1">
    <location>
        <begin position="10"/>
        <end position="19"/>
    </location>
</feature>
<dbReference type="AlphaFoldDB" id="K0R3L5"/>
<accession>K0R3L5</accession>
<name>K0R3L5_THAOC</name>
<sequence>MTTASNIQHRPTRRQKHGRQQGYRDWCCSLPKRKQERCQSVISLGKITAGHSAFSDCDDATTTLILSDELDKVDTNND</sequence>
<evidence type="ECO:0000256" key="1">
    <source>
        <dbReference type="SAM" id="MobiDB-lite"/>
    </source>
</evidence>
<gene>
    <name evidence="2" type="ORF">THAOC_33774</name>
</gene>
<protein>
    <submittedName>
        <fullName evidence="2">Uncharacterized protein</fullName>
    </submittedName>
</protein>
<evidence type="ECO:0000313" key="2">
    <source>
        <dbReference type="EMBL" id="EJK47498.1"/>
    </source>
</evidence>
<organism evidence="2 3">
    <name type="scientific">Thalassiosira oceanica</name>
    <name type="common">Marine diatom</name>
    <dbReference type="NCBI Taxonomy" id="159749"/>
    <lineage>
        <taxon>Eukaryota</taxon>
        <taxon>Sar</taxon>
        <taxon>Stramenopiles</taxon>
        <taxon>Ochrophyta</taxon>
        <taxon>Bacillariophyta</taxon>
        <taxon>Coscinodiscophyceae</taxon>
        <taxon>Thalassiosirophycidae</taxon>
        <taxon>Thalassiosirales</taxon>
        <taxon>Thalassiosiraceae</taxon>
        <taxon>Thalassiosira</taxon>
    </lineage>
</organism>
<comment type="caution">
    <text evidence="2">The sequence shown here is derived from an EMBL/GenBank/DDBJ whole genome shotgun (WGS) entry which is preliminary data.</text>
</comment>
<dbReference type="EMBL" id="AGNL01046890">
    <property type="protein sequence ID" value="EJK47498.1"/>
    <property type="molecule type" value="Genomic_DNA"/>
</dbReference>
<proteinExistence type="predicted"/>
<feature type="region of interest" description="Disordered" evidence="1">
    <location>
        <begin position="1"/>
        <end position="22"/>
    </location>
</feature>
<evidence type="ECO:0000313" key="3">
    <source>
        <dbReference type="Proteomes" id="UP000266841"/>
    </source>
</evidence>
<keyword evidence="3" id="KW-1185">Reference proteome</keyword>
<reference evidence="2 3" key="1">
    <citation type="journal article" date="2012" name="Genome Biol.">
        <title>Genome and low-iron response of an oceanic diatom adapted to chronic iron limitation.</title>
        <authorList>
            <person name="Lommer M."/>
            <person name="Specht M."/>
            <person name="Roy A.S."/>
            <person name="Kraemer L."/>
            <person name="Andreson R."/>
            <person name="Gutowska M.A."/>
            <person name="Wolf J."/>
            <person name="Bergner S.V."/>
            <person name="Schilhabel M.B."/>
            <person name="Klostermeier U.C."/>
            <person name="Beiko R.G."/>
            <person name="Rosenstiel P."/>
            <person name="Hippler M."/>
            <person name="Laroche J."/>
        </authorList>
    </citation>
    <scope>NUCLEOTIDE SEQUENCE [LARGE SCALE GENOMIC DNA]</scope>
    <source>
        <strain evidence="2 3">CCMP1005</strain>
    </source>
</reference>